<evidence type="ECO:0000313" key="1">
    <source>
        <dbReference type="EMBL" id="KAH7839635.1"/>
    </source>
</evidence>
<gene>
    <name evidence="1" type="ORF">Vadar_006600</name>
</gene>
<evidence type="ECO:0000313" key="2">
    <source>
        <dbReference type="Proteomes" id="UP000828048"/>
    </source>
</evidence>
<proteinExistence type="predicted"/>
<name>A0ACB7XG62_9ERIC</name>
<accession>A0ACB7XG62</accession>
<comment type="caution">
    <text evidence="1">The sequence shown here is derived from an EMBL/GenBank/DDBJ whole genome shotgun (WGS) entry which is preliminary data.</text>
</comment>
<dbReference type="Proteomes" id="UP000828048">
    <property type="component" value="Chromosome 10"/>
</dbReference>
<protein>
    <submittedName>
        <fullName evidence="1">Uncharacterized protein</fullName>
    </submittedName>
</protein>
<dbReference type="EMBL" id="CM037160">
    <property type="protein sequence ID" value="KAH7839635.1"/>
    <property type="molecule type" value="Genomic_DNA"/>
</dbReference>
<keyword evidence="2" id="KW-1185">Reference proteome</keyword>
<reference evidence="1 2" key="1">
    <citation type="journal article" date="2021" name="Hortic Res">
        <title>High-quality reference genome and annotation aids understanding of berry development for evergreen blueberry (Vaccinium darrowii).</title>
        <authorList>
            <person name="Yu J."/>
            <person name="Hulse-Kemp A.M."/>
            <person name="Babiker E."/>
            <person name="Staton M."/>
        </authorList>
    </citation>
    <scope>NUCLEOTIDE SEQUENCE [LARGE SCALE GENOMIC DNA]</scope>
    <source>
        <strain evidence="2">cv. NJ 8807/NJ 8810</strain>
        <tissue evidence="1">Young leaf</tissue>
    </source>
</reference>
<organism evidence="1 2">
    <name type="scientific">Vaccinium darrowii</name>
    <dbReference type="NCBI Taxonomy" id="229202"/>
    <lineage>
        <taxon>Eukaryota</taxon>
        <taxon>Viridiplantae</taxon>
        <taxon>Streptophyta</taxon>
        <taxon>Embryophyta</taxon>
        <taxon>Tracheophyta</taxon>
        <taxon>Spermatophyta</taxon>
        <taxon>Magnoliopsida</taxon>
        <taxon>eudicotyledons</taxon>
        <taxon>Gunneridae</taxon>
        <taxon>Pentapetalae</taxon>
        <taxon>asterids</taxon>
        <taxon>Ericales</taxon>
        <taxon>Ericaceae</taxon>
        <taxon>Vaccinioideae</taxon>
        <taxon>Vaccinieae</taxon>
        <taxon>Vaccinium</taxon>
    </lineage>
</organism>
<sequence length="225" mass="25136">MVQTFKDQNIKRGGETNTFQGVYVLVECFTWPQRIKTVLCFARLLEFLHGQAKQYLLLNISAAHIVLDKDWNPILLDFSTMSGGVLGERGPDKKHIPMAFGYVDPFLASTGLWWESCSDVFAFGVVILGTISKMIVGEEVLGVVHTDDIVLTDEWAKVEFKDGCSHVHKSLAANPYFYDSDGRKITALGMQCIDDDPDRCPTMKEAVERLESVLIVQHHADALGL</sequence>